<protein>
    <submittedName>
        <fullName evidence="2">NACHT domain-containing protein</fullName>
    </submittedName>
</protein>
<dbReference type="InterPro" id="IPR027417">
    <property type="entry name" value="P-loop_NTPase"/>
</dbReference>
<gene>
    <name evidence="2" type="ORF">GJR95_31700</name>
</gene>
<proteinExistence type="predicted"/>
<accession>A0A6P1W5T9</accession>
<dbReference type="InterPro" id="IPR007111">
    <property type="entry name" value="NACHT_NTPase"/>
</dbReference>
<dbReference type="SUPFAM" id="SSF52540">
    <property type="entry name" value="P-loop containing nucleoside triphosphate hydrolases"/>
    <property type="match status" value="1"/>
</dbReference>
<dbReference type="RefSeq" id="WP_162389704.1">
    <property type="nucleotide sequence ID" value="NZ_CP045997.1"/>
</dbReference>
<dbReference type="KEGG" id="senf:GJR95_31700"/>
<keyword evidence="3" id="KW-1185">Reference proteome</keyword>
<dbReference type="Gene3D" id="3.40.50.300">
    <property type="entry name" value="P-loop containing nucleotide triphosphate hydrolases"/>
    <property type="match status" value="1"/>
</dbReference>
<evidence type="ECO:0000259" key="1">
    <source>
        <dbReference type="PROSITE" id="PS50837"/>
    </source>
</evidence>
<evidence type="ECO:0000313" key="2">
    <source>
        <dbReference type="EMBL" id="QHV99300.1"/>
    </source>
</evidence>
<organism evidence="2 3">
    <name type="scientific">Spirosoma endbachense</name>
    <dbReference type="NCBI Taxonomy" id="2666025"/>
    <lineage>
        <taxon>Bacteria</taxon>
        <taxon>Pseudomonadati</taxon>
        <taxon>Bacteroidota</taxon>
        <taxon>Cytophagia</taxon>
        <taxon>Cytophagales</taxon>
        <taxon>Cytophagaceae</taxon>
        <taxon>Spirosoma</taxon>
    </lineage>
</organism>
<dbReference type="PROSITE" id="PS50837">
    <property type="entry name" value="NACHT"/>
    <property type="match status" value="1"/>
</dbReference>
<feature type="domain" description="NACHT" evidence="1">
    <location>
        <begin position="252"/>
        <end position="365"/>
    </location>
</feature>
<name>A0A6P1W5T9_9BACT</name>
<dbReference type="Proteomes" id="UP000464577">
    <property type="component" value="Chromosome"/>
</dbReference>
<reference evidence="2 3" key="1">
    <citation type="submission" date="2019-11" db="EMBL/GenBank/DDBJ databases">
        <title>Spirosoma endbachense sp. nov., isolated from a natural salt meadow.</title>
        <authorList>
            <person name="Rojas J."/>
            <person name="Ambika Manirajan B."/>
            <person name="Ratering S."/>
            <person name="Suarez C."/>
            <person name="Geissler-Plaum R."/>
            <person name="Schnell S."/>
        </authorList>
    </citation>
    <scope>NUCLEOTIDE SEQUENCE [LARGE SCALE GENOMIC DNA]</scope>
    <source>
        <strain evidence="2 3">I-24</strain>
    </source>
</reference>
<dbReference type="Pfam" id="PF05729">
    <property type="entry name" value="NACHT"/>
    <property type="match status" value="1"/>
</dbReference>
<evidence type="ECO:0000313" key="3">
    <source>
        <dbReference type="Proteomes" id="UP000464577"/>
    </source>
</evidence>
<sequence>MDPFTAAALVYITGKIGDKLIDRGLDKHLDALSEKILPKTTFQDRLRVVVDKTIKEFEKKENFQNKTKQFYFYESEILFTQVLESQIYQDIENPLKYENFEGNLNIITPTQADLNNFFNIFLKNIEADEDLRKLYIDQYYKEEIFKLSSKIDKIVNNKIYENDSKGLLNNEIINNYLNKNINKSEFQNIDKIYVMLTGQKYVHDIDQHAKKVNEGRYFDKFNEGIFDNEYGVFDEEDFDEIIPIIDLINKVDKLIILGTAGSGKTTTIQKIFSTTIQHRNINPQEYLPVIIKIKKYKPNSELETLISTEIGLDVEEIKKMLISGDFYIFIDGLNEIGDNIKNEAYDDLKDFLSKYPTNKYLITTRKHTFNNIFDLPVYDLKELNEIQIKEYIQKYLEFYNKKIDYDLWGKLKDDINIISLTKNPLTLRMLVFLTLNDNIVINRGKLYESFIKYIYKREINKDIKFDIVLKNDILAYCALDMRKKGINQLSIEETRKLVNKKVNNIILTNKIVLELLEINLLVIDNEKNISFLHDTYLEYFSALEINNNFITNKVLDIANIEDSKWDDTLLMCSDLLLRSSDKHRFFEYLFVGEKKKEPKNLHMFDYDDVNDTVLVACKIANNLRNSNPKVFQTAESYILNYITLYMIYKEDNRIINSKKLFSCIAALNSRKALRKIFYEEKWQIYWLYSDDEDENIERTEKQNIEETNFLNIAKYLIDNLSNYAETLQFIHEFNLNIYSSKLAAMFSKSIKRRVSYLLTEIYKKISSEELIAIYNRNPNIYTLQIIGRRDINFFVNNYDIELFGEDKFIETLIKFHDYSNLLLEKNLLRAIIDNKVRYKTLLKVIQKLCTIYFINEKYLSLGNLYTILENSDNSYSKISIIINFSKKINFNNIPENIKNTLLEEYQLFSSKKDKILNQFRDTNILDLFKRKKEFQIQYFDFKINPNNKKNIFILLTKYSDNRYIEVGDPFVINGYILGLVNSINEVDIIKNEKEYAIIKTGKIVWQSKRVDKIGLNNVYYISADIFSTNMENISAEGTISSVLHFTNPKNLINILIENRNILNFFINQNIFARIHPDLVVNDTELVSYIISNITEYNFIIYNLNISFLFYGKTRSFEPGLILAISTYFAIVLKLRTGELKALPIPQSFRNSFNVKKYVIIENNNNIHQIENIDINENNGFKKSGIISVNYLKKTGFIHNLFSTKDYFFSFKECDFIPEIGDEVFFISRTNEYEKYKNYLIAINIRFIRRLYCRLKTIEEVNEYFTGMAIDTITNEEIQYSIKANNVLNGKLFIDKIYKYIPSKRHGNFSANRATLLFPHLR</sequence>
<dbReference type="EMBL" id="CP045997">
    <property type="protein sequence ID" value="QHV99300.1"/>
    <property type="molecule type" value="Genomic_DNA"/>
</dbReference>